<name>A0A9X2EQ89_9GAMM</name>
<feature type="domain" description="Hemerythrin-like" evidence="1">
    <location>
        <begin position="11"/>
        <end position="141"/>
    </location>
</feature>
<dbReference type="InterPro" id="IPR012312">
    <property type="entry name" value="Hemerythrin-like"/>
</dbReference>
<gene>
    <name evidence="2" type="ORF">MO867_04550</name>
</gene>
<evidence type="ECO:0000313" key="2">
    <source>
        <dbReference type="EMBL" id="MCO1333606.1"/>
    </source>
</evidence>
<keyword evidence="3" id="KW-1185">Reference proteome</keyword>
<dbReference type="PANTHER" id="PTHR39966">
    <property type="entry name" value="BLL2471 PROTEIN-RELATED"/>
    <property type="match status" value="1"/>
</dbReference>
<proteinExistence type="predicted"/>
<dbReference type="AlphaFoldDB" id="A0A9X2EQ89"/>
<dbReference type="GO" id="GO:0005886">
    <property type="term" value="C:plasma membrane"/>
    <property type="evidence" value="ECO:0007669"/>
    <property type="project" value="TreeGrafter"/>
</dbReference>
<organism evidence="2 3">
    <name type="scientific">Microbulbifer okhotskensis</name>
    <dbReference type="NCBI Taxonomy" id="2926617"/>
    <lineage>
        <taxon>Bacteria</taxon>
        <taxon>Pseudomonadati</taxon>
        <taxon>Pseudomonadota</taxon>
        <taxon>Gammaproteobacteria</taxon>
        <taxon>Cellvibrionales</taxon>
        <taxon>Microbulbiferaceae</taxon>
        <taxon>Microbulbifer</taxon>
    </lineage>
</organism>
<accession>A0A9X2EQ89</accession>
<dbReference type="RefSeq" id="WP_252465041.1">
    <property type="nucleotide sequence ID" value="NZ_JALBWM010000011.1"/>
</dbReference>
<dbReference type="Pfam" id="PF01814">
    <property type="entry name" value="Hemerythrin"/>
    <property type="match status" value="1"/>
</dbReference>
<dbReference type="EMBL" id="JALBWM010000011">
    <property type="protein sequence ID" value="MCO1333606.1"/>
    <property type="molecule type" value="Genomic_DNA"/>
</dbReference>
<dbReference type="Gene3D" id="1.20.120.520">
    <property type="entry name" value="nmb1532 protein domain like"/>
    <property type="match status" value="1"/>
</dbReference>
<dbReference type="PANTHER" id="PTHR39966:SF1">
    <property type="entry name" value="HEMERYTHRIN-LIKE DOMAIN-CONTAINING PROTEIN"/>
    <property type="match status" value="1"/>
</dbReference>
<protein>
    <submittedName>
        <fullName evidence="2">Hemerythrin domain-containing protein</fullName>
    </submittedName>
</protein>
<evidence type="ECO:0000313" key="3">
    <source>
        <dbReference type="Proteomes" id="UP001139028"/>
    </source>
</evidence>
<evidence type="ECO:0000259" key="1">
    <source>
        <dbReference type="Pfam" id="PF01814"/>
    </source>
</evidence>
<sequence length="191" mass="22377">MNTIYRQLCCDHKQMQQLLNAFEQLLLDLFGRTDRDPSTLSLILDALDYLSVYPDQYHHPIEDLIFARLLTKPIHDKKSIYEAQMQHEQIALNTKHMCALFYAIANDATVERRVLQGACTSFLKLQRSHMNLENTAIFPQIEQYLDLSDWITIQKQVNELNTKYFDHSIRKIYESLHEHLTQAKAPEQALA</sequence>
<dbReference type="Proteomes" id="UP001139028">
    <property type="component" value="Unassembled WGS sequence"/>
</dbReference>
<reference evidence="2" key="1">
    <citation type="journal article" date="2022" name="Arch. Microbiol.">
        <title>Microbulbifer okhotskensis sp. nov., isolated from a deep bottom sediment of the Okhotsk Sea.</title>
        <authorList>
            <person name="Romanenko L."/>
            <person name="Kurilenko V."/>
            <person name="Otstavnykh N."/>
            <person name="Velansky P."/>
            <person name="Isaeva M."/>
            <person name="Mikhailov V."/>
        </authorList>
    </citation>
    <scope>NUCLEOTIDE SEQUENCE</scope>
    <source>
        <strain evidence="2">OS29</strain>
    </source>
</reference>
<comment type="caution">
    <text evidence="2">The sequence shown here is derived from an EMBL/GenBank/DDBJ whole genome shotgun (WGS) entry which is preliminary data.</text>
</comment>